<comment type="caution">
    <text evidence="1">The sequence shown here is derived from an EMBL/GenBank/DDBJ whole genome shotgun (WGS) entry which is preliminary data.</text>
</comment>
<evidence type="ECO:0000313" key="1">
    <source>
        <dbReference type="EMBL" id="GLK51858.1"/>
    </source>
</evidence>
<name>A0A9W6IKD8_9PROT</name>
<dbReference type="RefSeq" id="WP_271186222.1">
    <property type="nucleotide sequence ID" value="NZ_BSFE01000003.1"/>
</dbReference>
<proteinExistence type="predicted"/>
<accession>A0A9W6IKD8</accession>
<dbReference type="EMBL" id="BSFE01000003">
    <property type="protein sequence ID" value="GLK51858.1"/>
    <property type="molecule type" value="Genomic_DNA"/>
</dbReference>
<sequence>MSTIDATWLDGSQTQSGLTDACATAAGVTQISLIAKATDGFLVVQGSDAGRETFDDADVSAIFVTFADTVAQYPLADTSTLRTAVLSALAGQWTASATMGASPFDETVEEPARLIFHVQIPGWGFEPARIKFKSEVPAGEFCGLAWLMLNGATCEPYSFEFFASCAQAGEYDYSLFIKASQDAGNQSTRVIIDPKIKVIP</sequence>
<dbReference type="Proteomes" id="UP001143486">
    <property type="component" value="Unassembled WGS sequence"/>
</dbReference>
<organism evidence="1 2">
    <name type="scientific">Maricaulis virginensis</name>
    <dbReference type="NCBI Taxonomy" id="144022"/>
    <lineage>
        <taxon>Bacteria</taxon>
        <taxon>Pseudomonadati</taxon>
        <taxon>Pseudomonadota</taxon>
        <taxon>Alphaproteobacteria</taxon>
        <taxon>Maricaulales</taxon>
        <taxon>Maricaulaceae</taxon>
        <taxon>Maricaulis</taxon>
    </lineage>
</organism>
<dbReference type="AlphaFoldDB" id="A0A9W6IKD8"/>
<reference evidence="1" key="1">
    <citation type="journal article" date="2014" name="Int. J. Syst. Evol. Microbiol.">
        <title>Complete genome sequence of Corynebacterium casei LMG S-19264T (=DSM 44701T), isolated from a smear-ripened cheese.</title>
        <authorList>
            <consortium name="US DOE Joint Genome Institute (JGI-PGF)"/>
            <person name="Walter F."/>
            <person name="Albersmeier A."/>
            <person name="Kalinowski J."/>
            <person name="Ruckert C."/>
        </authorList>
    </citation>
    <scope>NUCLEOTIDE SEQUENCE</scope>
    <source>
        <strain evidence="1">VKM B-1513</strain>
    </source>
</reference>
<reference evidence="1" key="2">
    <citation type="submission" date="2023-01" db="EMBL/GenBank/DDBJ databases">
        <authorList>
            <person name="Sun Q."/>
            <person name="Evtushenko L."/>
        </authorList>
    </citation>
    <scope>NUCLEOTIDE SEQUENCE</scope>
    <source>
        <strain evidence="1">VKM B-1513</strain>
    </source>
</reference>
<protein>
    <submittedName>
        <fullName evidence="1">Uncharacterized protein</fullName>
    </submittedName>
</protein>
<gene>
    <name evidence="1" type="ORF">GCM10017621_13660</name>
</gene>
<keyword evidence="2" id="KW-1185">Reference proteome</keyword>
<evidence type="ECO:0000313" key="2">
    <source>
        <dbReference type="Proteomes" id="UP001143486"/>
    </source>
</evidence>